<keyword evidence="8" id="KW-0902">Two-component regulatory system</keyword>
<evidence type="ECO:0000256" key="8">
    <source>
        <dbReference type="ARBA" id="ARBA00023012"/>
    </source>
</evidence>
<evidence type="ECO:0000256" key="7">
    <source>
        <dbReference type="ARBA" id="ARBA00022840"/>
    </source>
</evidence>
<dbReference type="GO" id="GO:0005524">
    <property type="term" value="F:ATP binding"/>
    <property type="evidence" value="ECO:0007669"/>
    <property type="project" value="UniProtKB-KW"/>
</dbReference>
<dbReference type="InterPro" id="IPR003594">
    <property type="entry name" value="HATPase_dom"/>
</dbReference>
<sequence length="495" mass="54861">MGKNMDTNDYLLGAIETLKRQIIVISDDYTILASRTKPDKSAGSGQDIKGQFCHSALYNLPKPCANCPVREVIRTGKPTISLPRMDNCTSACLYAYPMEIKENDTPAIVVLDFHLPSLDECDERRIASNAFLRNLIYSAVDGVIAADMTGRILIFNRAATEITGYSKEEAFESLDIRNLYPKGDAHRIMGYLRSDAHGKKGVIRSYKQLALQRDGTTIPISLNASIVYEGDREIATIGFFHDLTGTLRMEAELEKTQTQLLQAEKMSSLGKLAAGVAHQLNNPLGGITLFAQLMLEEHELSDDAKSDLSRIQRDAERCSAIVKELLEFARQTNREVRPHDINTIVSRTLFLLKNQSIFQNIDIVETYDKTLPQIPADGQQLNHVFMNIILNGADAMAGKGRLEIRTGFSADQTMVKIEISDTGPGIDKNLLSTIFEPFFTTKEVGKGTGLGLSMAYGIIESHGGRIWAENREPTGTRFIILLPLKLSKDLTPGIY</sequence>
<dbReference type="EMBL" id="CP001087">
    <property type="protein sequence ID" value="ACN16164.1"/>
    <property type="molecule type" value="Genomic_DNA"/>
</dbReference>
<dbReference type="Gene3D" id="3.30.565.10">
    <property type="entry name" value="Histidine kinase-like ATPase, C-terminal domain"/>
    <property type="match status" value="1"/>
</dbReference>
<evidence type="ECO:0000256" key="6">
    <source>
        <dbReference type="ARBA" id="ARBA00022777"/>
    </source>
</evidence>
<dbReference type="Gene3D" id="1.10.287.130">
    <property type="match status" value="1"/>
</dbReference>
<dbReference type="SMART" id="SM00091">
    <property type="entry name" value="PAS"/>
    <property type="match status" value="1"/>
</dbReference>
<dbReference type="InterPro" id="IPR000014">
    <property type="entry name" value="PAS"/>
</dbReference>
<keyword evidence="4" id="KW-0808">Transferase</keyword>
<feature type="domain" description="PAS" evidence="10">
    <location>
        <begin position="128"/>
        <end position="199"/>
    </location>
</feature>
<dbReference type="InterPro" id="IPR035965">
    <property type="entry name" value="PAS-like_dom_sf"/>
</dbReference>
<dbReference type="PANTHER" id="PTHR43065:SF42">
    <property type="entry name" value="TWO-COMPONENT SENSOR PPRA"/>
    <property type="match status" value="1"/>
</dbReference>
<keyword evidence="13" id="KW-1185">Reference proteome</keyword>
<proteinExistence type="predicted"/>
<evidence type="ECO:0000259" key="9">
    <source>
        <dbReference type="PROSITE" id="PS50109"/>
    </source>
</evidence>
<dbReference type="HOGENOM" id="CLU_000445_114_39_7"/>
<dbReference type="SUPFAM" id="SSF55874">
    <property type="entry name" value="ATPase domain of HSP90 chaperone/DNA topoisomerase II/histidine kinase"/>
    <property type="match status" value="1"/>
</dbReference>
<dbReference type="InterPro" id="IPR004358">
    <property type="entry name" value="Sig_transdc_His_kin-like_C"/>
</dbReference>
<dbReference type="InterPro" id="IPR036890">
    <property type="entry name" value="HATPase_C_sf"/>
</dbReference>
<dbReference type="Pfam" id="PF00989">
    <property type="entry name" value="PAS"/>
    <property type="match status" value="1"/>
</dbReference>
<dbReference type="InterPro" id="IPR036097">
    <property type="entry name" value="HisK_dim/P_sf"/>
</dbReference>
<dbReference type="GO" id="GO:0006355">
    <property type="term" value="P:regulation of DNA-templated transcription"/>
    <property type="evidence" value="ECO:0007669"/>
    <property type="project" value="InterPro"/>
</dbReference>
<dbReference type="GO" id="GO:0000155">
    <property type="term" value="F:phosphorelay sensor kinase activity"/>
    <property type="evidence" value="ECO:0007669"/>
    <property type="project" value="InterPro"/>
</dbReference>
<dbReference type="PRINTS" id="PR00344">
    <property type="entry name" value="BCTRLSENSOR"/>
</dbReference>
<dbReference type="Proteomes" id="UP000000442">
    <property type="component" value="Chromosome"/>
</dbReference>
<evidence type="ECO:0000256" key="3">
    <source>
        <dbReference type="ARBA" id="ARBA00022553"/>
    </source>
</evidence>
<dbReference type="Gene3D" id="3.30.450.20">
    <property type="entry name" value="PAS domain"/>
    <property type="match status" value="1"/>
</dbReference>
<reference evidence="12 13" key="1">
    <citation type="journal article" date="2009" name="Environ. Microbiol.">
        <title>Genome sequence of Desulfobacterium autotrophicum HRM2, a marine sulfate reducer oxidizing organic carbon completely to carbon dioxide.</title>
        <authorList>
            <person name="Strittmatter A.W."/>
            <person name="Liesegang H."/>
            <person name="Rabus R."/>
            <person name="Decker I."/>
            <person name="Amann J."/>
            <person name="Andres S."/>
            <person name="Henne A."/>
            <person name="Fricke W.F."/>
            <person name="Martinez-Arias R."/>
            <person name="Bartels D."/>
            <person name="Goesmann A."/>
            <person name="Krause L."/>
            <person name="Puehler A."/>
            <person name="Klenk H.P."/>
            <person name="Richter M."/>
            <person name="Schuler M."/>
            <person name="Gloeckner F.O."/>
            <person name="Meyerdierks A."/>
            <person name="Gottschalk G."/>
            <person name="Amann R."/>
        </authorList>
    </citation>
    <scope>NUCLEOTIDE SEQUENCE [LARGE SCALE GENOMIC DNA]</scope>
    <source>
        <strain evidence="13">ATCC 43914 / DSM 3382 / HRM2</strain>
    </source>
</reference>
<dbReference type="AlphaFoldDB" id="C0QKS4"/>
<evidence type="ECO:0000259" key="11">
    <source>
        <dbReference type="PROSITE" id="PS50113"/>
    </source>
</evidence>
<dbReference type="PROSITE" id="PS50112">
    <property type="entry name" value="PAS"/>
    <property type="match status" value="1"/>
</dbReference>
<dbReference type="PROSITE" id="PS50113">
    <property type="entry name" value="PAC"/>
    <property type="match status" value="1"/>
</dbReference>
<feature type="domain" description="PAC" evidence="11">
    <location>
        <begin position="204"/>
        <end position="255"/>
    </location>
</feature>
<dbReference type="NCBIfam" id="TIGR00229">
    <property type="entry name" value="sensory_box"/>
    <property type="match status" value="1"/>
</dbReference>
<dbReference type="SUPFAM" id="SSF47384">
    <property type="entry name" value="Homodimeric domain of signal transducing histidine kinase"/>
    <property type="match status" value="1"/>
</dbReference>
<organism evidence="12 13">
    <name type="scientific">Desulforapulum autotrophicum (strain ATCC 43914 / DSM 3382 / VKM B-1955 / HRM2)</name>
    <name type="common">Desulfobacterium autotrophicum</name>
    <dbReference type="NCBI Taxonomy" id="177437"/>
    <lineage>
        <taxon>Bacteria</taxon>
        <taxon>Pseudomonadati</taxon>
        <taxon>Thermodesulfobacteriota</taxon>
        <taxon>Desulfobacteria</taxon>
        <taxon>Desulfobacterales</taxon>
        <taxon>Desulfobacteraceae</taxon>
        <taxon>Desulforapulum</taxon>
    </lineage>
</organism>
<keyword evidence="5" id="KW-0547">Nucleotide-binding</keyword>
<dbReference type="Pfam" id="PF02518">
    <property type="entry name" value="HATPase_c"/>
    <property type="match status" value="1"/>
</dbReference>
<dbReference type="InterPro" id="IPR013767">
    <property type="entry name" value="PAS_fold"/>
</dbReference>
<protein>
    <recommendedName>
        <fullName evidence="2">histidine kinase</fullName>
        <ecNumber evidence="2">2.7.13.3</ecNumber>
    </recommendedName>
</protein>
<evidence type="ECO:0000313" key="12">
    <source>
        <dbReference type="EMBL" id="ACN16164.1"/>
    </source>
</evidence>
<keyword evidence="6 12" id="KW-0418">Kinase</keyword>
<dbReference type="EC" id="2.7.13.3" evidence="2"/>
<comment type="catalytic activity">
    <reaction evidence="1">
        <text>ATP + protein L-histidine = ADP + protein N-phospho-L-histidine.</text>
        <dbReference type="EC" id="2.7.13.3"/>
    </reaction>
</comment>
<feature type="domain" description="Histidine kinase" evidence="9">
    <location>
        <begin position="275"/>
        <end position="486"/>
    </location>
</feature>
<dbReference type="CDD" id="cd00130">
    <property type="entry name" value="PAS"/>
    <property type="match status" value="1"/>
</dbReference>
<dbReference type="PROSITE" id="PS50109">
    <property type="entry name" value="HIS_KIN"/>
    <property type="match status" value="1"/>
</dbReference>
<dbReference type="SUPFAM" id="SSF55785">
    <property type="entry name" value="PYP-like sensor domain (PAS domain)"/>
    <property type="match status" value="1"/>
</dbReference>
<dbReference type="InterPro" id="IPR003661">
    <property type="entry name" value="HisK_dim/P_dom"/>
</dbReference>
<evidence type="ECO:0000256" key="2">
    <source>
        <dbReference type="ARBA" id="ARBA00012438"/>
    </source>
</evidence>
<dbReference type="PANTHER" id="PTHR43065">
    <property type="entry name" value="SENSOR HISTIDINE KINASE"/>
    <property type="match status" value="1"/>
</dbReference>
<dbReference type="Pfam" id="PF00512">
    <property type="entry name" value="HisKA"/>
    <property type="match status" value="1"/>
</dbReference>
<evidence type="ECO:0000313" key="13">
    <source>
        <dbReference type="Proteomes" id="UP000000442"/>
    </source>
</evidence>
<dbReference type="InterPro" id="IPR005467">
    <property type="entry name" value="His_kinase_dom"/>
</dbReference>
<evidence type="ECO:0000256" key="1">
    <source>
        <dbReference type="ARBA" id="ARBA00000085"/>
    </source>
</evidence>
<dbReference type="STRING" id="177437.HRM2_30810"/>
<accession>C0QKS4</accession>
<gene>
    <name evidence="12" type="ordered locus">HRM2_30810</name>
</gene>
<dbReference type="KEGG" id="dat:HRM2_30810"/>
<dbReference type="eggNOG" id="COG4191">
    <property type="taxonomic scope" value="Bacteria"/>
</dbReference>
<name>C0QKS4_DESAH</name>
<dbReference type="InterPro" id="IPR000700">
    <property type="entry name" value="PAS-assoc_C"/>
</dbReference>
<evidence type="ECO:0000256" key="5">
    <source>
        <dbReference type="ARBA" id="ARBA00022741"/>
    </source>
</evidence>
<dbReference type="SMART" id="SM00387">
    <property type="entry name" value="HATPase_c"/>
    <property type="match status" value="1"/>
</dbReference>
<dbReference type="CDD" id="cd00082">
    <property type="entry name" value="HisKA"/>
    <property type="match status" value="1"/>
</dbReference>
<evidence type="ECO:0000259" key="10">
    <source>
        <dbReference type="PROSITE" id="PS50112"/>
    </source>
</evidence>
<keyword evidence="3" id="KW-0597">Phosphoprotein</keyword>
<keyword evidence="7" id="KW-0067">ATP-binding</keyword>
<dbReference type="SMART" id="SM00388">
    <property type="entry name" value="HisKA"/>
    <property type="match status" value="1"/>
</dbReference>
<evidence type="ECO:0000256" key="4">
    <source>
        <dbReference type="ARBA" id="ARBA00022679"/>
    </source>
</evidence>